<keyword evidence="3" id="KW-1185">Reference proteome</keyword>
<dbReference type="Proteomes" id="UP000825890">
    <property type="component" value="Unassembled WGS sequence"/>
</dbReference>
<evidence type="ECO:0000313" key="3">
    <source>
        <dbReference type="Proteomes" id="UP000825890"/>
    </source>
</evidence>
<dbReference type="EMBL" id="BOLY01000005">
    <property type="protein sequence ID" value="GIZ44803.1"/>
    <property type="molecule type" value="Genomic_DNA"/>
</dbReference>
<dbReference type="CDD" id="cd22997">
    <property type="entry name" value="GT_LH"/>
    <property type="match status" value="1"/>
</dbReference>
<name>A0A9P3CUZ7_9PEZI</name>
<dbReference type="OrthoDB" id="422736at2759"/>
<accession>A0A9P3CUZ7</accession>
<organism evidence="2 3">
    <name type="scientific">Cercospora kikuchii</name>
    <dbReference type="NCBI Taxonomy" id="84275"/>
    <lineage>
        <taxon>Eukaryota</taxon>
        <taxon>Fungi</taxon>
        <taxon>Dikarya</taxon>
        <taxon>Ascomycota</taxon>
        <taxon>Pezizomycotina</taxon>
        <taxon>Dothideomycetes</taxon>
        <taxon>Dothideomycetidae</taxon>
        <taxon>Mycosphaerellales</taxon>
        <taxon>Mycosphaerellaceae</taxon>
        <taxon>Cercospora</taxon>
    </lineage>
</organism>
<dbReference type="PANTHER" id="PTHR36587">
    <property type="entry name" value="EXPRESSION SITE-ASSOCIATED GENE 3 (ESAG3)-LIKE PROTEIN"/>
    <property type="match status" value="1"/>
</dbReference>
<feature type="compositionally biased region" description="Polar residues" evidence="1">
    <location>
        <begin position="377"/>
        <end position="390"/>
    </location>
</feature>
<protein>
    <submittedName>
        <fullName evidence="2">Uncharacterized protein</fullName>
    </submittedName>
</protein>
<dbReference type="AlphaFoldDB" id="A0A9P3CUZ7"/>
<feature type="region of interest" description="Disordered" evidence="1">
    <location>
        <begin position="365"/>
        <end position="390"/>
    </location>
</feature>
<reference evidence="2 3" key="1">
    <citation type="submission" date="2021-01" db="EMBL/GenBank/DDBJ databases">
        <title>Cercospora kikuchii MAFF 305040 whole genome shotgun sequence.</title>
        <authorList>
            <person name="Kashiwa T."/>
            <person name="Suzuki T."/>
        </authorList>
    </citation>
    <scope>NUCLEOTIDE SEQUENCE [LARGE SCALE GENOMIC DNA]</scope>
    <source>
        <strain evidence="2 3">MAFF 305040</strain>
    </source>
</reference>
<evidence type="ECO:0000256" key="1">
    <source>
        <dbReference type="SAM" id="MobiDB-lite"/>
    </source>
</evidence>
<dbReference type="RefSeq" id="XP_044659290.1">
    <property type="nucleotide sequence ID" value="XM_044803355.1"/>
</dbReference>
<comment type="caution">
    <text evidence="2">The sequence shown here is derived from an EMBL/GenBank/DDBJ whole genome shotgun (WGS) entry which is preliminary data.</text>
</comment>
<proteinExistence type="predicted"/>
<dbReference type="GeneID" id="68293565"/>
<sequence>MIRHHWRTPIVFAGLLLICVLYLRSDQNLFVPWYGPATIPVASRNTTGKVHVVLLATRPDLNLCKTLLTAAALGYPIPTLLGWNKTQGTKDQMSGGSHLVKITDGATYFAALPQDLDDDLVLVADAYDVWLQLPPEILVQRWRKVTRGADLRTSQRMGKDTSTPTFQHSIVFGAGKRCTPNLFHTVACYAVPESPLPKDMYGANTDTIVGVNRWSSLRQRYLNAGIAVGTVGDMRRIFNHANDRLSQIKAHEEFDNGSHESDFIYRGSDQSVWNTIFGEQEFQREAMRREGKPYSSVEPSWMEGTKIDDPIEPYFTHQSMERTTPGRHEFGIALDYWSEVTQQTINSEQDTRFLHYSRPLTEQLNPSSPFDCKPRSGQLSADLQSGSPPYHSSGNANATWADVPLFSNICLDSVPVIVHHNGIKAARETMWHSFWVSSLLKSLPMVYGRYVAQDTFLRAHDELIALVCKQVRKESLDWLGISWPLLVPLKLKYSSSGSESTFHKPNHILRMEKLQLVGSMIVKEDMERKLSRGVEAELSLPTGFNQLPFSDCGSEDCYT</sequence>
<gene>
    <name evidence="2" type="ORF">CKM354_000799000</name>
</gene>
<evidence type="ECO:0000313" key="2">
    <source>
        <dbReference type="EMBL" id="GIZ44803.1"/>
    </source>
</evidence>
<dbReference type="PANTHER" id="PTHR36587:SF2">
    <property type="entry name" value="EXPRESSION SITE-ASSOCIATED GENE 3 (ESAG3)-LIKE PROTEIN"/>
    <property type="match status" value="1"/>
</dbReference>